<feature type="compositionally biased region" description="Pro residues" evidence="1">
    <location>
        <begin position="96"/>
        <end position="108"/>
    </location>
</feature>
<evidence type="ECO:0000313" key="3">
    <source>
        <dbReference type="Proteomes" id="UP001189429"/>
    </source>
</evidence>
<feature type="compositionally biased region" description="Low complexity" evidence="1">
    <location>
        <begin position="68"/>
        <end position="77"/>
    </location>
</feature>
<comment type="caution">
    <text evidence="2">The sequence shown here is derived from an EMBL/GenBank/DDBJ whole genome shotgun (WGS) entry which is preliminary data.</text>
</comment>
<feature type="compositionally biased region" description="Low complexity" evidence="1">
    <location>
        <begin position="109"/>
        <end position="119"/>
    </location>
</feature>
<proteinExistence type="predicted"/>
<gene>
    <name evidence="2" type="ORF">PCOR1329_LOCUS9269</name>
</gene>
<reference evidence="2" key="1">
    <citation type="submission" date="2023-10" db="EMBL/GenBank/DDBJ databases">
        <authorList>
            <person name="Chen Y."/>
            <person name="Shah S."/>
            <person name="Dougan E. K."/>
            <person name="Thang M."/>
            <person name="Chan C."/>
        </authorList>
    </citation>
    <scope>NUCLEOTIDE SEQUENCE [LARGE SCALE GENOMIC DNA]</scope>
</reference>
<dbReference type="EMBL" id="CAUYUJ010002570">
    <property type="protein sequence ID" value="CAK0801387.1"/>
    <property type="molecule type" value="Genomic_DNA"/>
</dbReference>
<evidence type="ECO:0000313" key="2">
    <source>
        <dbReference type="EMBL" id="CAK0801387.1"/>
    </source>
</evidence>
<feature type="region of interest" description="Disordered" evidence="1">
    <location>
        <begin position="1"/>
        <end position="119"/>
    </location>
</feature>
<organism evidence="2 3">
    <name type="scientific">Prorocentrum cordatum</name>
    <dbReference type="NCBI Taxonomy" id="2364126"/>
    <lineage>
        <taxon>Eukaryota</taxon>
        <taxon>Sar</taxon>
        <taxon>Alveolata</taxon>
        <taxon>Dinophyceae</taxon>
        <taxon>Prorocentrales</taxon>
        <taxon>Prorocentraceae</taxon>
        <taxon>Prorocentrum</taxon>
    </lineage>
</organism>
<name>A0ABN9QA94_9DINO</name>
<evidence type="ECO:0000256" key="1">
    <source>
        <dbReference type="SAM" id="MobiDB-lite"/>
    </source>
</evidence>
<keyword evidence="3" id="KW-1185">Reference proteome</keyword>
<feature type="compositionally biased region" description="Low complexity" evidence="1">
    <location>
        <begin position="18"/>
        <end position="39"/>
    </location>
</feature>
<protein>
    <submittedName>
        <fullName evidence="2">Uncharacterized protein</fullName>
    </submittedName>
</protein>
<sequence length="119" mass="11026">GGCFPAASPQQPLAFGGPQPVAAATSPAPAAAAPLNIPASVLPDGAADMLGDLTLTSSAPPPAPGPAAAPAGAKQSPGGPGHWQPVQHGLRAGGPPLAPPLLAGPPAAPRRLGSGAPGG</sequence>
<accession>A0ABN9QA94</accession>
<feature type="non-terminal residue" evidence="2">
    <location>
        <position position="1"/>
    </location>
</feature>
<dbReference type="Proteomes" id="UP001189429">
    <property type="component" value="Unassembled WGS sequence"/>
</dbReference>